<gene>
    <name evidence="1" type="ORF">AVEN_219630_1</name>
</gene>
<reference evidence="1 2" key="1">
    <citation type="journal article" date="2019" name="Sci. Rep.">
        <title>Orb-weaving spider Araneus ventricosus genome elucidates the spidroin gene catalogue.</title>
        <authorList>
            <person name="Kono N."/>
            <person name="Nakamura H."/>
            <person name="Ohtoshi R."/>
            <person name="Moran D.A.P."/>
            <person name="Shinohara A."/>
            <person name="Yoshida Y."/>
            <person name="Fujiwara M."/>
            <person name="Mori M."/>
            <person name="Tomita M."/>
            <person name="Arakawa K."/>
        </authorList>
    </citation>
    <scope>NUCLEOTIDE SEQUENCE [LARGE SCALE GENOMIC DNA]</scope>
</reference>
<organism evidence="1 2">
    <name type="scientific">Araneus ventricosus</name>
    <name type="common">Orbweaver spider</name>
    <name type="synonym">Epeira ventricosa</name>
    <dbReference type="NCBI Taxonomy" id="182803"/>
    <lineage>
        <taxon>Eukaryota</taxon>
        <taxon>Metazoa</taxon>
        <taxon>Ecdysozoa</taxon>
        <taxon>Arthropoda</taxon>
        <taxon>Chelicerata</taxon>
        <taxon>Arachnida</taxon>
        <taxon>Araneae</taxon>
        <taxon>Araneomorphae</taxon>
        <taxon>Entelegynae</taxon>
        <taxon>Araneoidea</taxon>
        <taxon>Araneidae</taxon>
        <taxon>Araneus</taxon>
    </lineage>
</organism>
<protein>
    <submittedName>
        <fullName evidence="1">Uncharacterized protein</fullName>
    </submittedName>
</protein>
<comment type="caution">
    <text evidence="1">The sequence shown here is derived from an EMBL/GenBank/DDBJ whole genome shotgun (WGS) entry which is preliminary data.</text>
</comment>
<evidence type="ECO:0000313" key="1">
    <source>
        <dbReference type="EMBL" id="GBN47244.1"/>
    </source>
</evidence>
<proteinExistence type="predicted"/>
<evidence type="ECO:0000313" key="2">
    <source>
        <dbReference type="Proteomes" id="UP000499080"/>
    </source>
</evidence>
<name>A0A4Y2P743_ARAVE</name>
<dbReference type="Proteomes" id="UP000499080">
    <property type="component" value="Unassembled WGS sequence"/>
</dbReference>
<dbReference type="AlphaFoldDB" id="A0A4Y2P743"/>
<keyword evidence="2" id="KW-1185">Reference proteome</keyword>
<accession>A0A4Y2P743</accession>
<sequence length="126" mass="14131">MAFQTHSLSIFLHRAAEQFIGSRIRLGVIGIVWSTGFGKGLPLGFRTDFGGTHRVWSAGFRVACRWVPHRFLLVSLAGTAWLFLIRAHAQASASEHHRIVWKQLASPSLHFITVRRAVFSVYTFAA</sequence>
<dbReference type="EMBL" id="BGPR01010641">
    <property type="protein sequence ID" value="GBN47244.1"/>
    <property type="molecule type" value="Genomic_DNA"/>
</dbReference>